<dbReference type="Proteomes" id="UP000789342">
    <property type="component" value="Unassembled WGS sequence"/>
</dbReference>
<dbReference type="AlphaFoldDB" id="A0A9N9A6L2"/>
<organism evidence="1 2">
    <name type="scientific">Acaulospora morrowiae</name>
    <dbReference type="NCBI Taxonomy" id="94023"/>
    <lineage>
        <taxon>Eukaryota</taxon>
        <taxon>Fungi</taxon>
        <taxon>Fungi incertae sedis</taxon>
        <taxon>Mucoromycota</taxon>
        <taxon>Glomeromycotina</taxon>
        <taxon>Glomeromycetes</taxon>
        <taxon>Diversisporales</taxon>
        <taxon>Acaulosporaceae</taxon>
        <taxon>Acaulospora</taxon>
    </lineage>
</organism>
<comment type="caution">
    <text evidence="1">The sequence shown here is derived from an EMBL/GenBank/DDBJ whole genome shotgun (WGS) entry which is preliminary data.</text>
</comment>
<name>A0A9N9A6L2_9GLOM</name>
<evidence type="ECO:0000313" key="2">
    <source>
        <dbReference type="Proteomes" id="UP000789342"/>
    </source>
</evidence>
<dbReference type="EMBL" id="CAJVPV010002212">
    <property type="protein sequence ID" value="CAG8520984.1"/>
    <property type="molecule type" value="Genomic_DNA"/>
</dbReference>
<evidence type="ECO:0000313" key="1">
    <source>
        <dbReference type="EMBL" id="CAG8520984.1"/>
    </source>
</evidence>
<protein>
    <submittedName>
        <fullName evidence="1">12499_t:CDS:1</fullName>
    </submittedName>
</protein>
<proteinExistence type="predicted"/>
<keyword evidence="2" id="KW-1185">Reference proteome</keyword>
<accession>A0A9N9A6L2</accession>
<reference evidence="1" key="1">
    <citation type="submission" date="2021-06" db="EMBL/GenBank/DDBJ databases">
        <authorList>
            <person name="Kallberg Y."/>
            <person name="Tangrot J."/>
            <person name="Rosling A."/>
        </authorList>
    </citation>
    <scope>NUCLEOTIDE SEQUENCE</scope>
    <source>
        <strain evidence="1">CL551</strain>
    </source>
</reference>
<gene>
    <name evidence="1" type="ORF">AMORRO_LOCUS4203</name>
</gene>
<sequence length="57" mass="6601">MKFGTKSLINDILHNTREGTSKIEIRNIFDKGTSYVILREGISKNEIHDNTFDKNTF</sequence>